<comment type="caution">
    <text evidence="1">The sequence shown here is derived from an EMBL/GenBank/DDBJ whole genome shotgun (WGS) entry which is preliminary data.</text>
</comment>
<sequence>MSQLAKVSHSPTTSTWMSGLDDVAWLTIFDFLSISSYGSVVRLCKKLNSLFSEYKLFKHAQQILTKELPPFGTRKPEYFFYFYNTPKTILEYMTYYKFSANYRNDHILERVNWIEPNIVLKDELLGKFANNMYIAEYFVSKTKGKILVDAPSEWLEHRELMKSVFSLPKQGSWFILVKSPSIRSDLDLCKLAFQNRHPKVSRSIIENMIMKTEESQIEAIKFFGLECFPYITNKNLFSDKELMFRAIRASIPHKIHASSTNIQNYIPLDLVQTREMMLTLMEVSAKYILNCSPSFYEENMDLVTMAVQQDPEILCKLSTPIISALEYQTVKQCLQQQPLIFYCLPLHLRQTPELIYLTFQSSSFTLSHGNPLWKQICDGITQYDAIKAFADCGHLSMIRRFIKLTSEMDQKTLNLLLTDISLKRLNRFLSCAPDRPEFVFTKEYIFPMLCKQFRLHEYSFVASLLQYRDYILRMITLNRDPLTLDLDMIRTDHVLYFIVAFPIINQNMDESVVCEECRTIILNLCKNRFFNLSLMMDFIPSVKELILCDTNFVLRILEVNVQFYRILPAQLRNSKKYPELALKVLHDGELRTYVKGISSTSSSFPSKTNCD</sequence>
<organism evidence="1 2">
    <name type="scientific">Naegleria fowleri</name>
    <name type="common">Brain eating amoeba</name>
    <dbReference type="NCBI Taxonomy" id="5763"/>
    <lineage>
        <taxon>Eukaryota</taxon>
        <taxon>Discoba</taxon>
        <taxon>Heterolobosea</taxon>
        <taxon>Tetramitia</taxon>
        <taxon>Eutetramitia</taxon>
        <taxon>Vahlkampfiidae</taxon>
        <taxon>Naegleria</taxon>
    </lineage>
</organism>
<dbReference type="VEuPathDB" id="AmoebaDB:NF0123110"/>
<dbReference type="AlphaFoldDB" id="A0A6A5C0X8"/>
<reference evidence="1 2" key="1">
    <citation type="journal article" date="2019" name="Sci. Rep.">
        <title>Nanopore sequencing improves the draft genome of the human pathogenic amoeba Naegleria fowleri.</title>
        <authorList>
            <person name="Liechti N."/>
            <person name="Schurch N."/>
            <person name="Bruggmann R."/>
            <person name="Wittwer M."/>
        </authorList>
    </citation>
    <scope>NUCLEOTIDE SEQUENCE [LARGE SCALE GENOMIC DNA]</scope>
    <source>
        <strain evidence="1 2">ATCC 30894</strain>
    </source>
</reference>
<protein>
    <recommendedName>
        <fullName evidence="3">F-box domain-containing protein</fullName>
    </recommendedName>
</protein>
<accession>A0A6A5C0X8</accession>
<dbReference type="EMBL" id="VFQX01000015">
    <property type="protein sequence ID" value="KAF0981336.1"/>
    <property type="molecule type" value="Genomic_DNA"/>
</dbReference>
<dbReference type="RefSeq" id="XP_044566049.1">
    <property type="nucleotide sequence ID" value="XM_044703132.1"/>
</dbReference>
<evidence type="ECO:0000313" key="1">
    <source>
        <dbReference type="EMBL" id="KAF0981336.1"/>
    </source>
</evidence>
<proteinExistence type="predicted"/>
<name>A0A6A5C0X8_NAEFO</name>
<dbReference type="Proteomes" id="UP000444721">
    <property type="component" value="Unassembled WGS sequence"/>
</dbReference>
<evidence type="ECO:0000313" key="2">
    <source>
        <dbReference type="Proteomes" id="UP000444721"/>
    </source>
</evidence>
<keyword evidence="2" id="KW-1185">Reference proteome</keyword>
<evidence type="ECO:0008006" key="3">
    <source>
        <dbReference type="Google" id="ProtNLM"/>
    </source>
</evidence>
<dbReference type="VEuPathDB" id="AmoebaDB:FDP41_012596"/>
<gene>
    <name evidence="1" type="ORF">FDP41_012596</name>
</gene>
<dbReference type="GeneID" id="68119811"/>
<dbReference type="VEuPathDB" id="AmoebaDB:NfTy_024230"/>
<dbReference type="OrthoDB" id="10389745at2759"/>